<sequence>MFYRMTVYVLGMFVNYFGVALLIKATLGAGFWTALFVGISDKLGLTVGIWYGIFQFVFIFINGWLMKQKPEIRALLPLVLESLILDFWLEMVFKNMSLASAPFIVQLITLGIGVVFSALGVSIYILPQLPRAPVDQLFLVISKKFKLTLRMSQTAVALTTSTSALLIGGPVGLGTAVGVAFAGVLIQYFYTYGYPLYYLYHPHYRQRFQPVL</sequence>
<keyword evidence="1" id="KW-0472">Membrane</keyword>
<evidence type="ECO:0000313" key="3">
    <source>
        <dbReference type="Proteomes" id="UP000287756"/>
    </source>
</evidence>
<accession>A0A410MBK1</accession>
<organism evidence="2 3">
    <name type="scientific">Halobacillus litoralis</name>
    <dbReference type="NCBI Taxonomy" id="45668"/>
    <lineage>
        <taxon>Bacteria</taxon>
        <taxon>Bacillati</taxon>
        <taxon>Bacillota</taxon>
        <taxon>Bacilli</taxon>
        <taxon>Bacillales</taxon>
        <taxon>Bacillaceae</taxon>
        <taxon>Halobacillus</taxon>
    </lineage>
</organism>
<feature type="transmembrane region" description="Helical" evidence="1">
    <location>
        <begin position="7"/>
        <end position="37"/>
    </location>
</feature>
<dbReference type="Pfam" id="PF19700">
    <property type="entry name" value="DUF6198"/>
    <property type="match status" value="1"/>
</dbReference>
<feature type="transmembrane region" description="Helical" evidence="1">
    <location>
        <begin position="103"/>
        <end position="126"/>
    </location>
</feature>
<reference evidence="2 3" key="1">
    <citation type="submission" date="2018-01" db="EMBL/GenBank/DDBJ databases">
        <title>The whole genome sequencing and assembly of Halobacillus litoralis ERB031 strain.</title>
        <authorList>
            <person name="Lee S.-J."/>
            <person name="Park M.-K."/>
            <person name="Kim J.-Y."/>
            <person name="Lee Y.-J."/>
            <person name="Yi H."/>
            <person name="Bahn Y.-S."/>
            <person name="Kim J.F."/>
            <person name="Lee D.-W."/>
        </authorList>
    </citation>
    <scope>NUCLEOTIDE SEQUENCE [LARGE SCALE GENOMIC DNA]</scope>
    <source>
        <strain evidence="2 3">ERB 031</strain>
    </source>
</reference>
<evidence type="ECO:0000313" key="2">
    <source>
        <dbReference type="EMBL" id="QAS52058.1"/>
    </source>
</evidence>
<dbReference type="PANTHER" id="PTHR40078">
    <property type="entry name" value="INTEGRAL MEMBRANE PROTEIN-RELATED"/>
    <property type="match status" value="1"/>
</dbReference>
<feature type="transmembrane region" description="Helical" evidence="1">
    <location>
        <begin position="147"/>
        <end position="167"/>
    </location>
</feature>
<keyword evidence="1" id="KW-0812">Transmembrane</keyword>
<dbReference type="InterPro" id="IPR038750">
    <property type="entry name" value="YczE/YyaS-like"/>
</dbReference>
<dbReference type="EMBL" id="CP026118">
    <property type="protein sequence ID" value="QAS52058.1"/>
    <property type="molecule type" value="Genomic_DNA"/>
</dbReference>
<feature type="transmembrane region" description="Helical" evidence="1">
    <location>
        <begin position="72"/>
        <end position="91"/>
    </location>
</feature>
<dbReference type="RefSeq" id="WP_128524307.1">
    <property type="nucleotide sequence ID" value="NZ_CANLVY010000002.1"/>
</dbReference>
<keyword evidence="1" id="KW-1133">Transmembrane helix</keyword>
<evidence type="ECO:0000256" key="1">
    <source>
        <dbReference type="SAM" id="Phobius"/>
    </source>
</evidence>
<dbReference type="AlphaFoldDB" id="A0A410MBK1"/>
<dbReference type="OrthoDB" id="1902994at2"/>
<feature type="transmembrane region" description="Helical" evidence="1">
    <location>
        <begin position="173"/>
        <end position="200"/>
    </location>
</feature>
<proteinExistence type="predicted"/>
<name>A0A410MBK1_9BACI</name>
<dbReference type="KEGG" id="hli:HLI_07390"/>
<protein>
    <submittedName>
        <fullName evidence="2">Uncharacterized protein</fullName>
    </submittedName>
</protein>
<feature type="transmembrane region" description="Helical" evidence="1">
    <location>
        <begin position="43"/>
        <end position="65"/>
    </location>
</feature>
<gene>
    <name evidence="2" type="ORF">HLI_07390</name>
</gene>
<dbReference type="PANTHER" id="PTHR40078:SF1">
    <property type="entry name" value="INTEGRAL MEMBRANE PROTEIN"/>
    <property type="match status" value="1"/>
</dbReference>
<dbReference type="Proteomes" id="UP000287756">
    <property type="component" value="Chromosome"/>
</dbReference>